<dbReference type="PROSITE" id="PS00141">
    <property type="entry name" value="ASP_PROTEASE"/>
    <property type="match status" value="1"/>
</dbReference>
<evidence type="ECO:0000313" key="12">
    <source>
        <dbReference type="Proteomes" id="UP000007266"/>
    </source>
</evidence>
<keyword evidence="5" id="KW-0255">Endonuclease</keyword>
<keyword evidence="6" id="KW-0378">Hydrolase</keyword>
<dbReference type="GO" id="GO:0004190">
    <property type="term" value="F:aspartic-type endopeptidase activity"/>
    <property type="evidence" value="ECO:0007669"/>
    <property type="project" value="InterPro"/>
</dbReference>
<feature type="domain" description="Reverse transcriptase RNase H-like" evidence="10">
    <location>
        <begin position="594"/>
        <end position="696"/>
    </location>
</feature>
<keyword evidence="2" id="KW-0808">Transferase</keyword>
<reference evidence="11 12" key="1">
    <citation type="journal article" date="2008" name="Nature">
        <title>The genome of the model beetle and pest Tribolium castaneum.</title>
        <authorList>
            <consortium name="Tribolium Genome Sequencing Consortium"/>
            <person name="Richards S."/>
            <person name="Gibbs R.A."/>
            <person name="Weinstock G.M."/>
            <person name="Brown S.J."/>
            <person name="Denell R."/>
            <person name="Beeman R.W."/>
            <person name="Gibbs R."/>
            <person name="Beeman R.W."/>
            <person name="Brown S.J."/>
            <person name="Bucher G."/>
            <person name="Friedrich M."/>
            <person name="Grimmelikhuijzen C.J."/>
            <person name="Klingler M."/>
            <person name="Lorenzen M."/>
            <person name="Richards S."/>
            <person name="Roth S."/>
            <person name="Schroder R."/>
            <person name="Tautz D."/>
            <person name="Zdobnov E.M."/>
            <person name="Muzny D."/>
            <person name="Gibbs R.A."/>
            <person name="Weinstock G.M."/>
            <person name="Attaway T."/>
            <person name="Bell S."/>
            <person name="Buhay C.J."/>
            <person name="Chandrabose M.N."/>
            <person name="Chavez D."/>
            <person name="Clerk-Blankenburg K.P."/>
            <person name="Cree A."/>
            <person name="Dao M."/>
            <person name="Davis C."/>
            <person name="Chacko J."/>
            <person name="Dinh H."/>
            <person name="Dugan-Rocha S."/>
            <person name="Fowler G."/>
            <person name="Garner T.T."/>
            <person name="Garnes J."/>
            <person name="Gnirke A."/>
            <person name="Hawes A."/>
            <person name="Hernandez J."/>
            <person name="Hines S."/>
            <person name="Holder M."/>
            <person name="Hume J."/>
            <person name="Jhangiani S.N."/>
            <person name="Joshi V."/>
            <person name="Khan Z.M."/>
            <person name="Jackson L."/>
            <person name="Kovar C."/>
            <person name="Kowis A."/>
            <person name="Lee S."/>
            <person name="Lewis L.R."/>
            <person name="Margolis J."/>
            <person name="Morgan M."/>
            <person name="Nazareth L.V."/>
            <person name="Nguyen N."/>
            <person name="Okwuonu G."/>
            <person name="Parker D."/>
            <person name="Richards S."/>
            <person name="Ruiz S.J."/>
            <person name="Santibanez J."/>
            <person name="Savard J."/>
            <person name="Scherer S.E."/>
            <person name="Schneider B."/>
            <person name="Sodergren E."/>
            <person name="Tautz D."/>
            <person name="Vattahil S."/>
            <person name="Villasana D."/>
            <person name="White C.S."/>
            <person name="Wright R."/>
            <person name="Park Y."/>
            <person name="Beeman R.W."/>
            <person name="Lord J."/>
            <person name="Oppert B."/>
            <person name="Lorenzen M."/>
            <person name="Brown S."/>
            <person name="Wang L."/>
            <person name="Savard J."/>
            <person name="Tautz D."/>
            <person name="Richards S."/>
            <person name="Weinstock G."/>
            <person name="Gibbs R.A."/>
            <person name="Liu Y."/>
            <person name="Worley K."/>
            <person name="Weinstock G."/>
            <person name="Elsik C.G."/>
            <person name="Reese J.T."/>
            <person name="Elhaik E."/>
            <person name="Landan G."/>
            <person name="Graur D."/>
            <person name="Arensburger P."/>
            <person name="Atkinson P."/>
            <person name="Beeman R.W."/>
            <person name="Beidler J."/>
            <person name="Brown S.J."/>
            <person name="Demuth J.P."/>
            <person name="Drury D.W."/>
            <person name="Du Y.Z."/>
            <person name="Fujiwara H."/>
            <person name="Lorenzen M."/>
            <person name="Maselli V."/>
            <person name="Osanai M."/>
            <person name="Park Y."/>
            <person name="Robertson H.M."/>
            <person name="Tu Z."/>
            <person name="Wang J.J."/>
            <person name="Wang S."/>
            <person name="Richards S."/>
            <person name="Song H."/>
            <person name="Zhang L."/>
            <person name="Sodergren E."/>
            <person name="Werner D."/>
            <person name="Stanke M."/>
            <person name="Morgenstern B."/>
            <person name="Solovyev V."/>
            <person name="Kosarev P."/>
            <person name="Brown G."/>
            <person name="Chen H.C."/>
            <person name="Ermolaeva O."/>
            <person name="Hlavina W."/>
            <person name="Kapustin Y."/>
            <person name="Kiryutin B."/>
            <person name="Kitts P."/>
            <person name="Maglott D."/>
            <person name="Pruitt K."/>
            <person name="Sapojnikov V."/>
            <person name="Souvorov A."/>
            <person name="Mackey A.J."/>
            <person name="Waterhouse R.M."/>
            <person name="Wyder S."/>
            <person name="Zdobnov E.M."/>
            <person name="Zdobnov E.M."/>
            <person name="Wyder S."/>
            <person name="Kriventseva E.V."/>
            <person name="Kadowaki T."/>
            <person name="Bork P."/>
            <person name="Aranda M."/>
            <person name="Bao R."/>
            <person name="Beermann A."/>
            <person name="Berns N."/>
            <person name="Bolognesi R."/>
            <person name="Bonneton F."/>
            <person name="Bopp D."/>
            <person name="Brown S.J."/>
            <person name="Bucher G."/>
            <person name="Butts T."/>
            <person name="Chaumot A."/>
            <person name="Denell R.E."/>
            <person name="Ferrier D.E."/>
            <person name="Friedrich M."/>
            <person name="Gordon C.M."/>
            <person name="Jindra M."/>
            <person name="Klingler M."/>
            <person name="Lan Q."/>
            <person name="Lattorff H.M."/>
            <person name="Laudet V."/>
            <person name="von Levetsow C."/>
            <person name="Liu Z."/>
            <person name="Lutz R."/>
            <person name="Lynch J.A."/>
            <person name="da Fonseca R.N."/>
            <person name="Posnien N."/>
            <person name="Reuter R."/>
            <person name="Roth S."/>
            <person name="Savard J."/>
            <person name="Schinko J.B."/>
            <person name="Schmitt C."/>
            <person name="Schoppmeier M."/>
            <person name="Schroder R."/>
            <person name="Shippy T.D."/>
            <person name="Simonnet F."/>
            <person name="Marques-Souza H."/>
            <person name="Tautz D."/>
            <person name="Tomoyasu Y."/>
            <person name="Trauner J."/>
            <person name="Van der Zee M."/>
            <person name="Vervoort M."/>
            <person name="Wittkopp N."/>
            <person name="Wimmer E.A."/>
            <person name="Yang X."/>
            <person name="Jones A.K."/>
            <person name="Sattelle D.B."/>
            <person name="Ebert P.R."/>
            <person name="Nelson D."/>
            <person name="Scott J.G."/>
            <person name="Beeman R.W."/>
            <person name="Muthukrishnan S."/>
            <person name="Kramer K.J."/>
            <person name="Arakane Y."/>
            <person name="Beeman R.W."/>
            <person name="Zhu Q."/>
            <person name="Hogenkamp D."/>
            <person name="Dixit R."/>
            <person name="Oppert B."/>
            <person name="Jiang H."/>
            <person name="Zou Z."/>
            <person name="Marshall J."/>
            <person name="Elpidina E."/>
            <person name="Vinokurov K."/>
            <person name="Oppert C."/>
            <person name="Zou Z."/>
            <person name="Evans J."/>
            <person name="Lu Z."/>
            <person name="Zhao P."/>
            <person name="Sumathipala N."/>
            <person name="Altincicek B."/>
            <person name="Vilcinskas A."/>
            <person name="Williams M."/>
            <person name="Hultmark D."/>
            <person name="Hetru C."/>
            <person name="Jiang H."/>
            <person name="Grimmelikhuijzen C.J."/>
            <person name="Hauser F."/>
            <person name="Cazzamali G."/>
            <person name="Williamson M."/>
            <person name="Park Y."/>
            <person name="Li B."/>
            <person name="Tanaka Y."/>
            <person name="Predel R."/>
            <person name="Neupert S."/>
            <person name="Schachtner J."/>
            <person name="Verleyen P."/>
            <person name="Raible F."/>
            <person name="Bork P."/>
            <person name="Friedrich M."/>
            <person name="Walden K.K."/>
            <person name="Robertson H.M."/>
            <person name="Angeli S."/>
            <person name="Foret S."/>
            <person name="Bucher G."/>
            <person name="Schuetz S."/>
            <person name="Maleszka R."/>
            <person name="Wimmer E.A."/>
            <person name="Beeman R.W."/>
            <person name="Lorenzen M."/>
            <person name="Tomoyasu Y."/>
            <person name="Miller S.C."/>
            <person name="Grossmann D."/>
            <person name="Bucher G."/>
        </authorList>
    </citation>
    <scope>NUCLEOTIDE SEQUENCE [LARGE SCALE GENOMIC DNA]</scope>
    <source>
        <strain evidence="11 12">Georgia GA2</strain>
    </source>
</reference>
<evidence type="ECO:0000256" key="2">
    <source>
        <dbReference type="ARBA" id="ARBA00022679"/>
    </source>
</evidence>
<evidence type="ECO:0000256" key="1">
    <source>
        <dbReference type="ARBA" id="ARBA00012493"/>
    </source>
</evidence>
<dbReference type="Pfam" id="PF17917">
    <property type="entry name" value="RT_RNaseH"/>
    <property type="match status" value="1"/>
</dbReference>
<organism evidence="11 12">
    <name type="scientific">Tribolium castaneum</name>
    <name type="common">Red flour beetle</name>
    <dbReference type="NCBI Taxonomy" id="7070"/>
    <lineage>
        <taxon>Eukaryota</taxon>
        <taxon>Metazoa</taxon>
        <taxon>Ecdysozoa</taxon>
        <taxon>Arthropoda</taxon>
        <taxon>Hexapoda</taxon>
        <taxon>Insecta</taxon>
        <taxon>Pterygota</taxon>
        <taxon>Neoptera</taxon>
        <taxon>Endopterygota</taxon>
        <taxon>Coleoptera</taxon>
        <taxon>Polyphaga</taxon>
        <taxon>Cucujiformia</taxon>
        <taxon>Tenebrionidae</taxon>
        <taxon>Tenebrionidae incertae sedis</taxon>
        <taxon>Tribolium</taxon>
    </lineage>
</organism>
<sequence>MSGSQPSIHNDDDHHREGENPRPELNRQRGDGRAGGPLGSAAAASHLIPTYSGEGSVKTFISFVEDTAELEGWTELQTVKVARLKLQGPARRMVEWNEELRGIDCTWNRLKAALIHRFEKKISAVDALHQFRKCKQRVGETVTEFAERLQMLGAATIKRTGDQARDRWARTNLQAECLQQFLEGLAMPVQQRVMSSNPDAFEEAVKKALLEEQIEDRLKKKTMQRGIVAEEKTEFGHGQQQERAFKREQGRAPIARCGPHQELKPDSNTSYPRICNIKISKHNSISLIINERESKALIDTGSDISLVKYSVLTSDQLKTITGNNFILKDVQGAIITNKGQIDLDIHIDYDVVIRHKFIVVENAIRFKGSILIGLDFLHEFKVNICWSEKMVEILGYRIPLETEDQIRMIDLDNFADKRKEKFAGLKHADVMTNVGANMNNFRDVSENLMNLGVNKDWVDHEEVTDFDVSGDPRNTVNLKEQLNDPEDNLVDIIKDVQFDFDVPRDPRNTVNLKEQHNDPEDNLADTDEEIRFDFNAPKDPRTTVNRKEQLNGPEDNLVELVKKDTKYQWKQEQDEAFNSLKQALITPPVLKYPDFRRPFILATDASGIAISAILSQKYEIEHPICYASRSLKDAETRYSTIEREALAIVWAVKYFRCYLTGARFTIITDHRPLKYLLTIKEPSSRLAKWAMSLTEFDFEVQYRPGKQHHVDAFTRLEHPQEEMSIQAIQQDCTPIIYNLEEIKKAQSEDKDIQSLLPQEGYYQSPNGLCYRERLDGERHDKLLVPKTMQRRILQFESFIGRV</sequence>
<evidence type="ECO:0000256" key="7">
    <source>
        <dbReference type="ARBA" id="ARBA00022918"/>
    </source>
</evidence>
<dbReference type="GO" id="GO:0006508">
    <property type="term" value="P:proteolysis"/>
    <property type="evidence" value="ECO:0007669"/>
    <property type="project" value="InterPro"/>
</dbReference>
<evidence type="ECO:0000256" key="4">
    <source>
        <dbReference type="ARBA" id="ARBA00022722"/>
    </source>
</evidence>
<gene>
    <name evidence="11" type="primary">AUGUSTUS-3.0.2_32704</name>
    <name evidence="11" type="ORF">TcasGA2_TC032704</name>
</gene>
<feature type="region of interest" description="Disordered" evidence="8">
    <location>
        <begin position="1"/>
        <end position="41"/>
    </location>
</feature>
<dbReference type="InterPro" id="IPR021109">
    <property type="entry name" value="Peptidase_aspartic_dom_sf"/>
</dbReference>
<evidence type="ECO:0000313" key="11">
    <source>
        <dbReference type="EMBL" id="KYB24640.1"/>
    </source>
</evidence>
<dbReference type="Gene3D" id="3.30.70.270">
    <property type="match status" value="1"/>
</dbReference>
<evidence type="ECO:0000256" key="5">
    <source>
        <dbReference type="ARBA" id="ARBA00022759"/>
    </source>
</evidence>
<proteinExistence type="predicted"/>
<evidence type="ECO:0000259" key="9">
    <source>
        <dbReference type="Pfam" id="PF03732"/>
    </source>
</evidence>
<keyword evidence="12" id="KW-1185">Reference proteome</keyword>
<dbReference type="GO" id="GO:0004519">
    <property type="term" value="F:endonuclease activity"/>
    <property type="evidence" value="ECO:0007669"/>
    <property type="project" value="UniProtKB-KW"/>
</dbReference>
<keyword evidence="7" id="KW-0695">RNA-directed DNA polymerase</keyword>
<keyword evidence="4" id="KW-0540">Nuclease</keyword>
<dbReference type="eggNOG" id="ENOG502SC2G">
    <property type="taxonomic scope" value="Eukaryota"/>
</dbReference>
<feature type="compositionally biased region" description="Basic and acidic residues" evidence="8">
    <location>
        <begin position="9"/>
        <end position="32"/>
    </location>
</feature>
<dbReference type="InterPro" id="IPR050951">
    <property type="entry name" value="Retrovirus_Pol_polyprotein"/>
</dbReference>
<dbReference type="AlphaFoldDB" id="A0A139W9Q0"/>
<evidence type="ECO:0000256" key="6">
    <source>
        <dbReference type="ARBA" id="ARBA00022801"/>
    </source>
</evidence>
<dbReference type="Gene3D" id="2.40.70.10">
    <property type="entry name" value="Acid Proteases"/>
    <property type="match status" value="1"/>
</dbReference>
<dbReference type="PANTHER" id="PTHR37984:SF5">
    <property type="entry name" value="PROTEIN NYNRIN-LIKE"/>
    <property type="match status" value="1"/>
</dbReference>
<dbReference type="InterPro" id="IPR041373">
    <property type="entry name" value="RT_RNaseH"/>
</dbReference>
<dbReference type="EC" id="2.7.7.49" evidence="1"/>
<dbReference type="InterPro" id="IPR043502">
    <property type="entry name" value="DNA/RNA_pol_sf"/>
</dbReference>
<dbReference type="Proteomes" id="UP000007266">
    <property type="component" value="Unassembled WGS sequence"/>
</dbReference>
<dbReference type="SUPFAM" id="SSF50630">
    <property type="entry name" value="Acid proteases"/>
    <property type="match status" value="1"/>
</dbReference>
<dbReference type="SUPFAM" id="SSF56672">
    <property type="entry name" value="DNA/RNA polymerases"/>
    <property type="match status" value="1"/>
</dbReference>
<dbReference type="FunFam" id="3.10.20.370:FF:000001">
    <property type="entry name" value="Retrovirus-related Pol polyprotein from transposon 17.6-like protein"/>
    <property type="match status" value="1"/>
</dbReference>
<keyword evidence="3" id="KW-0548">Nucleotidyltransferase</keyword>
<evidence type="ECO:0000256" key="3">
    <source>
        <dbReference type="ARBA" id="ARBA00022695"/>
    </source>
</evidence>
<dbReference type="CDD" id="cd09274">
    <property type="entry name" value="RNase_HI_RT_Ty3"/>
    <property type="match status" value="1"/>
</dbReference>
<dbReference type="EMBL" id="KQ972126">
    <property type="protein sequence ID" value="KYB24640.1"/>
    <property type="molecule type" value="Genomic_DNA"/>
</dbReference>
<dbReference type="PANTHER" id="PTHR37984">
    <property type="entry name" value="PROTEIN CBG26694"/>
    <property type="match status" value="1"/>
</dbReference>
<dbReference type="CDD" id="cd00303">
    <property type="entry name" value="retropepsin_like"/>
    <property type="match status" value="1"/>
</dbReference>
<dbReference type="GO" id="GO:0003964">
    <property type="term" value="F:RNA-directed DNA polymerase activity"/>
    <property type="evidence" value="ECO:0007669"/>
    <property type="project" value="UniProtKB-KW"/>
</dbReference>
<dbReference type="InParanoid" id="A0A139W9Q0"/>
<dbReference type="Gene3D" id="3.10.20.370">
    <property type="match status" value="1"/>
</dbReference>
<feature type="domain" description="Retrotransposon gag" evidence="9">
    <location>
        <begin position="81"/>
        <end position="156"/>
    </location>
</feature>
<dbReference type="InterPro" id="IPR005162">
    <property type="entry name" value="Retrotrans_gag_dom"/>
</dbReference>
<dbReference type="Pfam" id="PF03732">
    <property type="entry name" value="Retrotrans_gag"/>
    <property type="match status" value="1"/>
</dbReference>
<evidence type="ECO:0000256" key="8">
    <source>
        <dbReference type="SAM" id="MobiDB-lite"/>
    </source>
</evidence>
<dbReference type="InterPro" id="IPR001969">
    <property type="entry name" value="Aspartic_peptidase_AS"/>
</dbReference>
<reference evidence="11 12" key="2">
    <citation type="journal article" date="2010" name="Nucleic Acids Res.">
        <title>BeetleBase in 2010: revisions to provide comprehensive genomic information for Tribolium castaneum.</title>
        <authorList>
            <person name="Kim H.S."/>
            <person name="Murphy T."/>
            <person name="Xia J."/>
            <person name="Caragea D."/>
            <person name="Park Y."/>
            <person name="Beeman R.W."/>
            <person name="Lorenzen M.D."/>
            <person name="Butcher S."/>
            <person name="Manak J.R."/>
            <person name="Brown S.J."/>
        </authorList>
    </citation>
    <scope>NUCLEOTIDE SEQUENCE [LARGE SCALE GENOMIC DNA]</scope>
    <source>
        <strain evidence="11 12">Georgia GA2</strain>
    </source>
</reference>
<name>A0A139W9Q0_TRICA</name>
<evidence type="ECO:0000259" key="10">
    <source>
        <dbReference type="Pfam" id="PF17917"/>
    </source>
</evidence>
<accession>A0A139W9Q0</accession>
<dbReference type="InterPro" id="IPR043128">
    <property type="entry name" value="Rev_trsase/Diguanyl_cyclase"/>
</dbReference>
<protein>
    <recommendedName>
        <fullName evidence="1">RNA-directed DNA polymerase</fullName>
        <ecNumber evidence="1">2.7.7.49</ecNumber>
    </recommendedName>
</protein>